<dbReference type="InterPro" id="IPR029052">
    <property type="entry name" value="Metallo-depent_PP-like"/>
</dbReference>
<dbReference type="Proteomes" id="UP000318626">
    <property type="component" value="Chromosome"/>
</dbReference>
<dbReference type="EMBL" id="CP036289">
    <property type="protein sequence ID" value="QDU76762.1"/>
    <property type="molecule type" value="Genomic_DNA"/>
</dbReference>
<keyword evidence="7" id="KW-1185">Reference proteome</keyword>
<organism evidence="6 7">
    <name type="scientific">Bremerella volcania</name>
    <dbReference type="NCBI Taxonomy" id="2527984"/>
    <lineage>
        <taxon>Bacteria</taxon>
        <taxon>Pseudomonadati</taxon>
        <taxon>Planctomycetota</taxon>
        <taxon>Planctomycetia</taxon>
        <taxon>Pirellulales</taxon>
        <taxon>Pirellulaceae</taxon>
        <taxon>Bremerella</taxon>
    </lineage>
</organism>
<keyword evidence="1" id="KW-0378">Hydrolase</keyword>
<dbReference type="AlphaFoldDB" id="A0A518CC12"/>
<dbReference type="GO" id="GO:0016787">
    <property type="term" value="F:hydrolase activity"/>
    <property type="evidence" value="ECO:0007669"/>
    <property type="project" value="UniProtKB-KW"/>
</dbReference>
<evidence type="ECO:0000259" key="5">
    <source>
        <dbReference type="Pfam" id="PF00149"/>
    </source>
</evidence>
<feature type="signal peptide" evidence="4">
    <location>
        <begin position="1"/>
        <end position="26"/>
    </location>
</feature>
<dbReference type="RefSeq" id="WP_144975131.1">
    <property type="nucleotide sequence ID" value="NZ_CP036289.1"/>
</dbReference>
<evidence type="ECO:0000256" key="3">
    <source>
        <dbReference type="SAM" id="MobiDB-lite"/>
    </source>
</evidence>
<dbReference type="Gene3D" id="3.60.21.10">
    <property type="match status" value="1"/>
</dbReference>
<dbReference type="KEGG" id="bvo:Pan97_38190"/>
<dbReference type="PANTHER" id="PTHR10340">
    <property type="entry name" value="SPHINGOMYELIN PHOSPHODIESTERASE"/>
    <property type="match status" value="1"/>
</dbReference>
<sequence length="495" mass="56186" precursor="true">MGNSNRRYALLLVVLFAACFATQAMSAEFLVISDIHFQPFTGLNREQFKHLASLPASQWPEFLASSNHSLGTTGSDSNYLLMTSALDAAKSHTPRPLFILYPGDFLAHQWQEYYEKLALRSIADDPEAYQAFTMKAIEVVAAELRKRYPDVPVLATLGNDDSFCGDYWIQPDGAFLHQFASRWQPMLGDTIDAEPFRQSFPSLGAYRADLPGMSSDRLLVLNSVYWSGSYCSSYFDPKDQNCCQCQNPDARPGHAQMDWLESELELARKQQKRVWLLMHVPPGLDSYLEDKSGGRSLAAEMWQPEFMRRYLKLVERYHDILHVSFTGHTHMDDFRIDRPNEKPVLLHKVAPAISPIFGNNPGFQAFEVDPETGIISNWKTYSLDLTHSTTSSKWRLEYENRTTYQLESLNAESAEQLFRFMHAHPDSGFASAYRKHYGMGAFTIPEKDLPFYLCTILNATYPQFAACLQQHGLAQPQQADEPAQVRRHAGGMSGM</sequence>
<keyword evidence="2" id="KW-0325">Glycoprotein</keyword>
<dbReference type="PROSITE" id="PS51257">
    <property type="entry name" value="PROKAR_LIPOPROTEIN"/>
    <property type="match status" value="1"/>
</dbReference>
<dbReference type="SUPFAM" id="SSF56300">
    <property type="entry name" value="Metallo-dependent phosphatases"/>
    <property type="match status" value="1"/>
</dbReference>
<keyword evidence="4" id="KW-0732">Signal</keyword>
<proteinExistence type="predicted"/>
<name>A0A518CC12_9BACT</name>
<reference evidence="7" key="1">
    <citation type="submission" date="2019-02" db="EMBL/GenBank/DDBJ databases">
        <title>Deep-cultivation of Planctomycetes and their phenomic and genomic characterization uncovers novel biology.</title>
        <authorList>
            <person name="Wiegand S."/>
            <person name="Jogler M."/>
            <person name="Boedeker C."/>
            <person name="Pinto D."/>
            <person name="Vollmers J."/>
            <person name="Rivas-Marin E."/>
            <person name="Kohn T."/>
            <person name="Peeters S.H."/>
            <person name="Heuer A."/>
            <person name="Rast P."/>
            <person name="Oberbeckmann S."/>
            <person name="Bunk B."/>
            <person name="Jeske O."/>
            <person name="Meyerdierks A."/>
            <person name="Storesund J.E."/>
            <person name="Kallscheuer N."/>
            <person name="Luecker S."/>
            <person name="Lage O.M."/>
            <person name="Pohl T."/>
            <person name="Merkel B.J."/>
            <person name="Hornburger P."/>
            <person name="Mueller R.-W."/>
            <person name="Bruemmer F."/>
            <person name="Labrenz M."/>
            <person name="Spormann A.M."/>
            <person name="Op den Camp H."/>
            <person name="Overmann J."/>
            <person name="Amann R."/>
            <person name="Jetten M.S.M."/>
            <person name="Mascher T."/>
            <person name="Medema M.H."/>
            <person name="Devos D.P."/>
            <person name="Kaster A.-K."/>
            <person name="Ovreas L."/>
            <person name="Rohde M."/>
            <person name="Galperin M.Y."/>
            <person name="Jogler C."/>
        </authorList>
    </citation>
    <scope>NUCLEOTIDE SEQUENCE [LARGE SCALE GENOMIC DNA]</scope>
    <source>
        <strain evidence="7">Pan97</strain>
    </source>
</reference>
<feature type="domain" description="Calcineurin-like phosphoesterase" evidence="5">
    <location>
        <begin position="29"/>
        <end position="331"/>
    </location>
</feature>
<dbReference type="PANTHER" id="PTHR10340:SF57">
    <property type="entry name" value="METALLOPHOS DOMAIN-CONTAINING PROTEIN"/>
    <property type="match status" value="1"/>
</dbReference>
<feature type="region of interest" description="Disordered" evidence="3">
    <location>
        <begin position="475"/>
        <end position="495"/>
    </location>
</feature>
<evidence type="ECO:0000256" key="1">
    <source>
        <dbReference type="ARBA" id="ARBA00022801"/>
    </source>
</evidence>
<feature type="chain" id="PRO_5021995488" evidence="4">
    <location>
        <begin position="27"/>
        <end position="495"/>
    </location>
</feature>
<dbReference type="Pfam" id="PF00149">
    <property type="entry name" value="Metallophos"/>
    <property type="match status" value="1"/>
</dbReference>
<evidence type="ECO:0000313" key="7">
    <source>
        <dbReference type="Proteomes" id="UP000318626"/>
    </source>
</evidence>
<evidence type="ECO:0000256" key="4">
    <source>
        <dbReference type="SAM" id="SignalP"/>
    </source>
</evidence>
<dbReference type="OrthoDB" id="106957at2"/>
<protein>
    <submittedName>
        <fullName evidence="6">Calcineurin-like phosphoesterase</fullName>
    </submittedName>
</protein>
<evidence type="ECO:0000256" key="2">
    <source>
        <dbReference type="ARBA" id="ARBA00023180"/>
    </source>
</evidence>
<gene>
    <name evidence="6" type="ORF">Pan97_38190</name>
</gene>
<evidence type="ECO:0000313" key="6">
    <source>
        <dbReference type="EMBL" id="QDU76762.1"/>
    </source>
</evidence>
<dbReference type="InterPro" id="IPR004843">
    <property type="entry name" value="Calcineurin-like_PHP"/>
</dbReference>
<accession>A0A518CC12</accession>